<protein>
    <recommendedName>
        <fullName evidence="3">DUF2624 domain-containing protein</fullName>
    </recommendedName>
</protein>
<dbReference type="EMBL" id="APML01000019">
    <property type="protein sequence ID" value="ENH97488.1"/>
    <property type="molecule type" value="Genomic_DNA"/>
</dbReference>
<dbReference type="PATRIC" id="fig|1308866.3.peg.1161"/>
<evidence type="ECO:0000313" key="1">
    <source>
        <dbReference type="EMBL" id="ENH97488.1"/>
    </source>
</evidence>
<reference evidence="1 2" key="1">
    <citation type="submission" date="2013-03" db="EMBL/GenBank/DDBJ databases">
        <title>Draft genome sequence of Gracibacillus halophilus YIM-C55.5, a moderately halophilic and thermophilic organism from the Xiaochaidamu salt lake.</title>
        <authorList>
            <person name="Sugumar T."/>
            <person name="Polireddy D.R."/>
            <person name="Antony A."/>
            <person name="Madhava Y.R."/>
            <person name="Sivakumar N."/>
        </authorList>
    </citation>
    <scope>NUCLEOTIDE SEQUENCE [LARGE SCALE GENOMIC DNA]</scope>
    <source>
        <strain evidence="1 2">YIM-C55.5</strain>
    </source>
</reference>
<gene>
    <name evidence="1" type="ORF">J416_05738</name>
</gene>
<evidence type="ECO:0000313" key="2">
    <source>
        <dbReference type="Proteomes" id="UP000012283"/>
    </source>
</evidence>
<dbReference type="Proteomes" id="UP000012283">
    <property type="component" value="Unassembled WGS sequence"/>
</dbReference>
<proteinExistence type="predicted"/>
<dbReference type="eggNOG" id="ENOG50330GA">
    <property type="taxonomic scope" value="Bacteria"/>
</dbReference>
<dbReference type="STRING" id="1308866.J416_05738"/>
<dbReference type="Pfam" id="PF11116">
    <property type="entry name" value="DUF2624"/>
    <property type="match status" value="1"/>
</dbReference>
<sequence length="94" mass="11023">MDGITKHLIQKKLSSLTDNEILKYAQKYNIPLQPKQANLIVQQLQSNRYNPLDANDRAQMFKKLAQITDINTAKACQKLFNELIREYGFEHLFR</sequence>
<keyword evidence="2" id="KW-1185">Reference proteome</keyword>
<evidence type="ECO:0008006" key="3">
    <source>
        <dbReference type="Google" id="ProtNLM"/>
    </source>
</evidence>
<accession>N4WB24</accession>
<dbReference type="AlphaFoldDB" id="N4WB24"/>
<dbReference type="InterPro" id="IPR020277">
    <property type="entry name" value="DUF2624"/>
</dbReference>
<dbReference type="RefSeq" id="WP_003466510.1">
    <property type="nucleotide sequence ID" value="NZ_APML01000019.1"/>
</dbReference>
<organism evidence="1 2">
    <name type="scientific">Gracilibacillus halophilus YIM-C55.5</name>
    <dbReference type="NCBI Taxonomy" id="1308866"/>
    <lineage>
        <taxon>Bacteria</taxon>
        <taxon>Bacillati</taxon>
        <taxon>Bacillota</taxon>
        <taxon>Bacilli</taxon>
        <taxon>Bacillales</taxon>
        <taxon>Bacillaceae</taxon>
        <taxon>Gracilibacillus</taxon>
    </lineage>
</organism>
<dbReference type="OrthoDB" id="2969575at2"/>
<comment type="caution">
    <text evidence="1">The sequence shown here is derived from an EMBL/GenBank/DDBJ whole genome shotgun (WGS) entry which is preliminary data.</text>
</comment>
<name>N4WB24_9BACI</name>